<evidence type="ECO:0000256" key="1">
    <source>
        <dbReference type="ARBA" id="ARBA00023015"/>
    </source>
</evidence>
<dbReference type="Pfam" id="PF13412">
    <property type="entry name" value="HTH_24"/>
    <property type="match status" value="1"/>
</dbReference>
<feature type="domain" description="HTH asnC-type" evidence="4">
    <location>
        <begin position="5"/>
        <end position="66"/>
    </location>
</feature>
<name>A0A3D9CM86_9FLAO</name>
<dbReference type="RefSeq" id="WP_115959670.1">
    <property type="nucleotide sequence ID" value="NZ_CBCRVL010000032.1"/>
</dbReference>
<dbReference type="Gene3D" id="3.30.70.920">
    <property type="match status" value="1"/>
</dbReference>
<dbReference type="GO" id="GO:0005829">
    <property type="term" value="C:cytosol"/>
    <property type="evidence" value="ECO:0007669"/>
    <property type="project" value="TreeGrafter"/>
</dbReference>
<organism evidence="5 6">
    <name type="scientific">Chryseobacterium flavum</name>
    <dbReference type="NCBI Taxonomy" id="415851"/>
    <lineage>
        <taxon>Bacteria</taxon>
        <taxon>Pseudomonadati</taxon>
        <taxon>Bacteroidota</taxon>
        <taxon>Flavobacteriia</taxon>
        <taxon>Flavobacteriales</taxon>
        <taxon>Weeksellaceae</taxon>
        <taxon>Chryseobacterium group</taxon>
        <taxon>Chryseobacterium</taxon>
    </lineage>
</organism>
<keyword evidence="2" id="KW-0238">DNA-binding</keyword>
<keyword evidence="3" id="KW-0804">Transcription</keyword>
<dbReference type="PANTHER" id="PTHR30154">
    <property type="entry name" value="LEUCINE-RESPONSIVE REGULATORY PROTEIN"/>
    <property type="match status" value="1"/>
</dbReference>
<dbReference type="InterPro" id="IPR036390">
    <property type="entry name" value="WH_DNA-bd_sf"/>
</dbReference>
<reference evidence="5 6" key="1">
    <citation type="journal article" date="2007" name="Int. J. Syst. Evol. Microbiol.">
        <title>Chryseobacterium flavum sp. nov., isolated from polluted soil.</title>
        <authorList>
            <person name="Zhou Y."/>
            <person name="Dong J."/>
            <person name="Wang X."/>
            <person name="Huang X."/>
            <person name="Zhang K.Y."/>
            <person name="Zhang Y.Q."/>
            <person name="Guo Y.F."/>
            <person name="Lai R."/>
            <person name="Li W.J."/>
        </authorList>
    </citation>
    <scope>NUCLEOTIDE SEQUENCE [LARGE SCALE GENOMIC DNA]</scope>
    <source>
        <strain evidence="5 6">KCTC 12877</strain>
    </source>
</reference>
<keyword evidence="6" id="KW-1185">Reference proteome</keyword>
<evidence type="ECO:0000313" key="5">
    <source>
        <dbReference type="EMBL" id="REC66861.1"/>
    </source>
</evidence>
<dbReference type="PRINTS" id="PR00033">
    <property type="entry name" value="HTHASNC"/>
</dbReference>
<evidence type="ECO:0000256" key="2">
    <source>
        <dbReference type="ARBA" id="ARBA00023125"/>
    </source>
</evidence>
<dbReference type="SUPFAM" id="SSF46785">
    <property type="entry name" value="Winged helix' DNA-binding domain"/>
    <property type="match status" value="1"/>
</dbReference>
<sequence>MKITLDDFDHKILQILEQNARLSYAEIGRIISLSQSATKERVMNLVDNGIIRRFSVEVDYRKLGYDLKVLISMKFKNDDFRKFTADLEKFPEIVTCKRVTGEYCLITECILQDSSHLENLIDRLIPYGIPTTSIQLSEISLQKIKSNTKRLKR</sequence>
<dbReference type="InterPro" id="IPR000485">
    <property type="entry name" value="AsnC-type_HTH_dom"/>
</dbReference>
<proteinExistence type="predicted"/>
<comment type="caution">
    <text evidence="5">The sequence shown here is derived from an EMBL/GenBank/DDBJ whole genome shotgun (WGS) entry which is preliminary data.</text>
</comment>
<dbReference type="AlphaFoldDB" id="A0A3D9CM86"/>
<dbReference type="Gene3D" id="1.10.10.10">
    <property type="entry name" value="Winged helix-like DNA-binding domain superfamily/Winged helix DNA-binding domain"/>
    <property type="match status" value="1"/>
</dbReference>
<dbReference type="Proteomes" id="UP000256769">
    <property type="component" value="Unassembled WGS sequence"/>
</dbReference>
<dbReference type="PROSITE" id="PS50956">
    <property type="entry name" value="HTH_ASNC_2"/>
    <property type="match status" value="1"/>
</dbReference>
<dbReference type="Pfam" id="PF01037">
    <property type="entry name" value="AsnC_trans_reg"/>
    <property type="match status" value="1"/>
</dbReference>
<dbReference type="GO" id="GO:0043200">
    <property type="term" value="P:response to amino acid"/>
    <property type="evidence" value="ECO:0007669"/>
    <property type="project" value="TreeGrafter"/>
</dbReference>
<dbReference type="SUPFAM" id="SSF54909">
    <property type="entry name" value="Dimeric alpha+beta barrel"/>
    <property type="match status" value="1"/>
</dbReference>
<keyword evidence="1" id="KW-0805">Transcription regulation</keyword>
<gene>
    <name evidence="5" type="ORF">DRF59_11170</name>
</gene>
<dbReference type="GO" id="GO:0043565">
    <property type="term" value="F:sequence-specific DNA binding"/>
    <property type="evidence" value="ECO:0007669"/>
    <property type="project" value="InterPro"/>
</dbReference>
<dbReference type="EMBL" id="QNUE01000007">
    <property type="protein sequence ID" value="REC66861.1"/>
    <property type="molecule type" value="Genomic_DNA"/>
</dbReference>
<dbReference type="OrthoDB" id="9800326at2"/>
<evidence type="ECO:0000259" key="4">
    <source>
        <dbReference type="PROSITE" id="PS50956"/>
    </source>
</evidence>
<dbReference type="SMART" id="SM00344">
    <property type="entry name" value="HTH_ASNC"/>
    <property type="match status" value="1"/>
</dbReference>
<dbReference type="InterPro" id="IPR019887">
    <property type="entry name" value="Tscrpt_reg_AsnC/Lrp_C"/>
</dbReference>
<dbReference type="InterPro" id="IPR036388">
    <property type="entry name" value="WH-like_DNA-bd_sf"/>
</dbReference>
<dbReference type="InterPro" id="IPR019888">
    <property type="entry name" value="Tscrpt_reg_AsnC-like"/>
</dbReference>
<protein>
    <submittedName>
        <fullName evidence="5">Lrp/AsnC family transcriptional regulator</fullName>
    </submittedName>
</protein>
<dbReference type="InterPro" id="IPR011008">
    <property type="entry name" value="Dimeric_a/b-barrel"/>
</dbReference>
<evidence type="ECO:0000256" key="3">
    <source>
        <dbReference type="ARBA" id="ARBA00023163"/>
    </source>
</evidence>
<dbReference type="PANTHER" id="PTHR30154:SF34">
    <property type="entry name" value="TRANSCRIPTIONAL REGULATOR AZLB"/>
    <property type="match status" value="1"/>
</dbReference>
<accession>A0A3D9CM86</accession>
<evidence type="ECO:0000313" key="6">
    <source>
        <dbReference type="Proteomes" id="UP000256769"/>
    </source>
</evidence>